<evidence type="ECO:0000256" key="6">
    <source>
        <dbReference type="RuleBase" id="RU363034"/>
    </source>
</evidence>
<organism evidence="9 11">
    <name type="scientific">Adineta ricciae</name>
    <name type="common">Rotifer</name>
    <dbReference type="NCBI Taxonomy" id="249248"/>
    <lineage>
        <taxon>Eukaryota</taxon>
        <taxon>Metazoa</taxon>
        <taxon>Spiralia</taxon>
        <taxon>Gnathifera</taxon>
        <taxon>Rotifera</taxon>
        <taxon>Eurotatoria</taxon>
        <taxon>Bdelloidea</taxon>
        <taxon>Adinetida</taxon>
        <taxon>Adinetidae</taxon>
        <taxon>Adineta</taxon>
    </lineage>
</organism>
<dbReference type="InterPro" id="IPR033116">
    <property type="entry name" value="TRYPSIN_SER"/>
</dbReference>
<evidence type="ECO:0000256" key="4">
    <source>
        <dbReference type="ARBA" id="ARBA00022825"/>
    </source>
</evidence>
<reference evidence="9" key="1">
    <citation type="submission" date="2021-02" db="EMBL/GenBank/DDBJ databases">
        <authorList>
            <person name="Nowell W R."/>
        </authorList>
    </citation>
    <scope>NUCLEOTIDE SEQUENCE</scope>
</reference>
<dbReference type="InterPro" id="IPR043504">
    <property type="entry name" value="Peptidase_S1_PA_chymotrypsin"/>
</dbReference>
<comment type="caution">
    <text evidence="9">The sequence shown here is derived from an EMBL/GenBank/DDBJ whole genome shotgun (WGS) entry which is preliminary data.</text>
</comment>
<dbReference type="EMBL" id="CAJNOJ010000298">
    <property type="protein sequence ID" value="CAF1379764.1"/>
    <property type="molecule type" value="Genomic_DNA"/>
</dbReference>
<feature type="signal peptide" evidence="7">
    <location>
        <begin position="1"/>
        <end position="21"/>
    </location>
</feature>
<evidence type="ECO:0000313" key="9">
    <source>
        <dbReference type="EMBL" id="CAF0809821.1"/>
    </source>
</evidence>
<dbReference type="InterPro" id="IPR001254">
    <property type="entry name" value="Trypsin_dom"/>
</dbReference>
<evidence type="ECO:0000256" key="7">
    <source>
        <dbReference type="SAM" id="SignalP"/>
    </source>
</evidence>
<evidence type="ECO:0000256" key="2">
    <source>
        <dbReference type="ARBA" id="ARBA00022729"/>
    </source>
</evidence>
<dbReference type="GO" id="GO:0004252">
    <property type="term" value="F:serine-type endopeptidase activity"/>
    <property type="evidence" value="ECO:0007669"/>
    <property type="project" value="InterPro"/>
</dbReference>
<keyword evidence="3 6" id="KW-0378">Hydrolase</keyword>
<proteinExistence type="predicted"/>
<dbReference type="InterPro" id="IPR001314">
    <property type="entry name" value="Peptidase_S1A"/>
</dbReference>
<dbReference type="PROSITE" id="PS00135">
    <property type="entry name" value="TRYPSIN_SER"/>
    <property type="match status" value="1"/>
</dbReference>
<gene>
    <name evidence="10" type="ORF">EDS130_LOCUS34857</name>
    <name evidence="9" type="ORF">XAT740_LOCUS3404</name>
</gene>
<dbReference type="AlphaFoldDB" id="A0A813THH8"/>
<keyword evidence="1 6" id="KW-0645">Protease</keyword>
<evidence type="ECO:0000256" key="1">
    <source>
        <dbReference type="ARBA" id="ARBA00022670"/>
    </source>
</evidence>
<dbReference type="PRINTS" id="PR00722">
    <property type="entry name" value="CHYMOTRYPSIN"/>
</dbReference>
<dbReference type="PROSITE" id="PS50240">
    <property type="entry name" value="TRYPSIN_DOM"/>
    <property type="match status" value="1"/>
</dbReference>
<evidence type="ECO:0000259" key="8">
    <source>
        <dbReference type="PROSITE" id="PS50240"/>
    </source>
</evidence>
<dbReference type="SMART" id="SM00020">
    <property type="entry name" value="Tryp_SPc"/>
    <property type="match status" value="1"/>
</dbReference>
<dbReference type="SUPFAM" id="SSF50494">
    <property type="entry name" value="Trypsin-like serine proteases"/>
    <property type="match status" value="1"/>
</dbReference>
<evidence type="ECO:0000256" key="3">
    <source>
        <dbReference type="ARBA" id="ARBA00022801"/>
    </source>
</evidence>
<dbReference type="FunFam" id="2.40.10.10:FF:000120">
    <property type="entry name" value="Putative serine protease"/>
    <property type="match status" value="1"/>
</dbReference>
<dbReference type="GO" id="GO:0006508">
    <property type="term" value="P:proteolysis"/>
    <property type="evidence" value="ECO:0007669"/>
    <property type="project" value="UniProtKB-KW"/>
</dbReference>
<dbReference type="CDD" id="cd00190">
    <property type="entry name" value="Tryp_SPc"/>
    <property type="match status" value="1"/>
</dbReference>
<dbReference type="EMBL" id="CAJNOR010000130">
    <property type="protein sequence ID" value="CAF0809821.1"/>
    <property type="molecule type" value="Genomic_DNA"/>
</dbReference>
<feature type="chain" id="PRO_5035683220" description="Peptidase S1 domain-containing protein" evidence="7">
    <location>
        <begin position="22"/>
        <end position="314"/>
    </location>
</feature>
<keyword evidence="4 6" id="KW-0720">Serine protease</keyword>
<dbReference type="InterPro" id="IPR009003">
    <property type="entry name" value="Peptidase_S1_PA"/>
</dbReference>
<dbReference type="Proteomes" id="UP000663828">
    <property type="component" value="Unassembled WGS sequence"/>
</dbReference>
<accession>A0A813THH8</accession>
<dbReference type="OrthoDB" id="10059102at2759"/>
<feature type="domain" description="Peptidase S1" evidence="8">
    <location>
        <begin position="47"/>
        <end position="280"/>
    </location>
</feature>
<evidence type="ECO:0000313" key="11">
    <source>
        <dbReference type="Proteomes" id="UP000663828"/>
    </source>
</evidence>
<dbReference type="PANTHER" id="PTHR24252:SF7">
    <property type="entry name" value="HYALIN"/>
    <property type="match status" value="1"/>
</dbReference>
<name>A0A813THH8_ADIRI</name>
<dbReference type="InterPro" id="IPR018114">
    <property type="entry name" value="TRYPSIN_HIS"/>
</dbReference>
<sequence length="314" mass="34078">MTTVNLFCLLFIFSSIQSIYSITYPCDSHAPCGCSQFPVETNEDLRIVGGENARFNTLSWTVAIPQGDDLCGGTIIHESFIITAAHCFDSGFLSSSITIYAGSLKYHDGIKKTVSRVYLHPNYTAATIGNDIALIELTTPLNLSDVNLAKICLPNVTSTIKEYPPAGTSLLAAGWGTLSFGGQFPDSLQQVTIQAVAAGMSYCESIVTDSKIQFCAGRMPEGGKDTCQGDSGGPLIMFNSNKQWELVGIVSYGNRCALPKSPGVYTRVSSYIKWINDTIHAHRTTDFTSASVLYNSAHSFYVPLYFILSIFMSL</sequence>
<evidence type="ECO:0000256" key="5">
    <source>
        <dbReference type="ARBA" id="ARBA00023157"/>
    </source>
</evidence>
<evidence type="ECO:0000313" key="10">
    <source>
        <dbReference type="EMBL" id="CAF1379764.1"/>
    </source>
</evidence>
<keyword evidence="2 7" id="KW-0732">Signal</keyword>
<keyword evidence="11" id="KW-1185">Reference proteome</keyword>
<dbReference type="Gene3D" id="2.40.10.10">
    <property type="entry name" value="Trypsin-like serine proteases"/>
    <property type="match status" value="1"/>
</dbReference>
<dbReference type="PROSITE" id="PS00134">
    <property type="entry name" value="TRYPSIN_HIS"/>
    <property type="match status" value="1"/>
</dbReference>
<dbReference type="Pfam" id="PF00089">
    <property type="entry name" value="Trypsin"/>
    <property type="match status" value="1"/>
</dbReference>
<keyword evidence="5" id="KW-1015">Disulfide bond</keyword>
<dbReference type="PANTHER" id="PTHR24252">
    <property type="entry name" value="ACROSIN-RELATED"/>
    <property type="match status" value="1"/>
</dbReference>
<protein>
    <recommendedName>
        <fullName evidence="8">Peptidase S1 domain-containing protein</fullName>
    </recommendedName>
</protein>
<dbReference type="Proteomes" id="UP000663852">
    <property type="component" value="Unassembled WGS sequence"/>
</dbReference>